<dbReference type="SUPFAM" id="SSF89447">
    <property type="entry name" value="AbrB/MazE/MraZ-like"/>
    <property type="match status" value="1"/>
</dbReference>
<dbReference type="InterPro" id="IPR011979">
    <property type="entry name" value="Antitox_Xre"/>
</dbReference>
<accession>A0A1H5NNU2</accession>
<evidence type="ECO:0000313" key="3">
    <source>
        <dbReference type="Proteomes" id="UP000198985"/>
    </source>
</evidence>
<feature type="domain" description="Antitoxin Xre/MbcA/ParS-like toxin-binding" evidence="1">
    <location>
        <begin position="159"/>
        <end position="208"/>
    </location>
</feature>
<reference evidence="2 3" key="1">
    <citation type="submission" date="2016-10" db="EMBL/GenBank/DDBJ databases">
        <authorList>
            <person name="de Groot N.N."/>
        </authorList>
    </citation>
    <scope>NUCLEOTIDE SEQUENCE [LARGE SCALE GENOMIC DNA]</scope>
    <source>
        <strain evidence="2 3">BS3662</strain>
    </source>
</reference>
<dbReference type="InterPro" id="IPR037914">
    <property type="entry name" value="SpoVT-AbrB_sf"/>
</dbReference>
<dbReference type="AlphaFoldDB" id="A0A1H5NNU2"/>
<dbReference type="NCBIfam" id="TIGR02293">
    <property type="entry name" value="TAS_TIGR02293"/>
    <property type="match status" value="1"/>
</dbReference>
<evidence type="ECO:0000313" key="2">
    <source>
        <dbReference type="EMBL" id="SEF03160.1"/>
    </source>
</evidence>
<dbReference type="Pfam" id="PF09722">
    <property type="entry name" value="Xre_MbcA_ParS_C"/>
    <property type="match status" value="1"/>
</dbReference>
<organism evidence="2 3">
    <name type="scientific">Pseudomonas migulae</name>
    <dbReference type="NCBI Taxonomy" id="78543"/>
    <lineage>
        <taxon>Bacteria</taxon>
        <taxon>Pseudomonadati</taxon>
        <taxon>Pseudomonadota</taxon>
        <taxon>Gammaproteobacteria</taxon>
        <taxon>Pseudomonadales</taxon>
        <taxon>Pseudomonadaceae</taxon>
        <taxon>Pseudomonas</taxon>
    </lineage>
</organism>
<dbReference type="InterPro" id="IPR024467">
    <property type="entry name" value="Xre/MbcA/ParS-like_toxin-bd"/>
</dbReference>
<dbReference type="EMBL" id="FNTY01000002">
    <property type="protein sequence ID" value="SEF03160.1"/>
    <property type="molecule type" value="Genomic_DNA"/>
</dbReference>
<proteinExistence type="predicted"/>
<name>A0A1H5NNU2_9PSED</name>
<sequence length="211" mass="23334">MSESERWTVRCKDTGDGSGDAIVDLPPELLSQFGLGIGDVLTIEVVNGVIVLQPLRGLSTPSSSAGALREDLYQAYRMRLEIYLHIPAQASDQAIHELIEAGFPANILQVLCDQGIISPAERDRIIPYRTFKMRLASNQHLKADESDRMYRAAHIIAMAVAVFGDTEKAQHWLSKPKSRFSGKSPCELLSTSLGVYRVEEMLIQVAEGLYC</sequence>
<protein>
    <submittedName>
        <fullName evidence="2">Putative toxin-antitoxin system antitoxin component, TIGR02293 family</fullName>
    </submittedName>
</protein>
<gene>
    <name evidence="2" type="ORF">SAMN04490194_6363</name>
</gene>
<dbReference type="RefSeq" id="WP_084317578.1">
    <property type="nucleotide sequence ID" value="NZ_FNTY01000002.1"/>
</dbReference>
<evidence type="ECO:0000259" key="1">
    <source>
        <dbReference type="Pfam" id="PF09722"/>
    </source>
</evidence>
<dbReference type="Proteomes" id="UP000198985">
    <property type="component" value="Unassembled WGS sequence"/>
</dbReference>